<dbReference type="Pfam" id="PF21980">
    <property type="entry name" value="MksE"/>
    <property type="match status" value="1"/>
</dbReference>
<dbReference type="EMBL" id="JANDXR010000003">
    <property type="protein sequence ID" value="MCP9500778.1"/>
    <property type="molecule type" value="Genomic_DNA"/>
</dbReference>
<sequence>MNYTEEIFNILSRGGFISNNSVQARIKRYYDAIEDHQAEYDEYYQGIGFHLEAGDGYFFFTRKETKVDLLRKLEAVSKWIDYLTFLKTYNSAFGAGLVFSAADIVVRINCDMELKELAGKLFSEKKSYDEIVEKLISELERMGFVEQQDEVEKTWKVLASFHYIEELIDCISITDDTDNTDDAEHTGEKDKEADKEKEEQP</sequence>
<gene>
    <name evidence="2" type="ORF">NND11_04330</name>
</gene>
<feature type="compositionally biased region" description="Basic and acidic residues" evidence="1">
    <location>
        <begin position="182"/>
        <end position="201"/>
    </location>
</feature>
<name>A0AAW5HZG6_9BACT</name>
<feature type="region of interest" description="Disordered" evidence="1">
    <location>
        <begin position="177"/>
        <end position="201"/>
    </location>
</feature>
<evidence type="ECO:0000256" key="1">
    <source>
        <dbReference type="SAM" id="MobiDB-lite"/>
    </source>
</evidence>
<reference evidence="2" key="1">
    <citation type="submission" date="2022-07" db="EMBL/GenBank/DDBJ databases">
        <title>Prevotella copri.</title>
        <authorList>
            <person name="Yang C."/>
        </authorList>
    </citation>
    <scope>NUCLEOTIDE SEQUENCE</scope>
    <source>
        <strain evidence="2">HF88</strain>
    </source>
</reference>
<evidence type="ECO:0000313" key="2">
    <source>
        <dbReference type="EMBL" id="MCP9500778.1"/>
    </source>
</evidence>
<dbReference type="Proteomes" id="UP001206014">
    <property type="component" value="Unassembled WGS sequence"/>
</dbReference>
<protein>
    <submittedName>
        <fullName evidence="2">Uncharacterized protein</fullName>
    </submittedName>
</protein>
<dbReference type="RefSeq" id="WP_234563907.1">
    <property type="nucleotide sequence ID" value="NZ_JAJTTD010000003.1"/>
</dbReference>
<dbReference type="AlphaFoldDB" id="A0AAW5HZG6"/>
<accession>A0AAW5HZG6</accession>
<organism evidence="2 3">
    <name type="scientific">Segatella copri</name>
    <dbReference type="NCBI Taxonomy" id="165179"/>
    <lineage>
        <taxon>Bacteria</taxon>
        <taxon>Pseudomonadati</taxon>
        <taxon>Bacteroidota</taxon>
        <taxon>Bacteroidia</taxon>
        <taxon>Bacteroidales</taxon>
        <taxon>Prevotellaceae</taxon>
        <taxon>Segatella</taxon>
    </lineage>
</organism>
<proteinExistence type="predicted"/>
<evidence type="ECO:0000313" key="3">
    <source>
        <dbReference type="Proteomes" id="UP001206014"/>
    </source>
</evidence>
<comment type="caution">
    <text evidence="2">The sequence shown here is derived from an EMBL/GenBank/DDBJ whole genome shotgun (WGS) entry which is preliminary data.</text>
</comment>
<dbReference type="InterPro" id="IPR053841">
    <property type="entry name" value="MksE"/>
</dbReference>